<feature type="domain" description="RNA polymerase sigma-70 region 2" evidence="7">
    <location>
        <begin position="48"/>
        <end position="111"/>
    </location>
</feature>
<keyword evidence="3" id="KW-0731">Sigma factor</keyword>
<name>A0A2A2WR21_9ACTN</name>
<dbReference type="EMBL" id="NTGA01000013">
    <property type="protein sequence ID" value="PAY23595.1"/>
    <property type="molecule type" value="Genomic_DNA"/>
</dbReference>
<evidence type="ECO:0000313" key="9">
    <source>
        <dbReference type="EMBL" id="PAY23595.1"/>
    </source>
</evidence>
<evidence type="ECO:0000313" key="10">
    <source>
        <dbReference type="Proteomes" id="UP000218810"/>
    </source>
</evidence>
<organism evidence="9 10">
    <name type="scientific">Dietzia natronolimnaea</name>
    <dbReference type="NCBI Taxonomy" id="161920"/>
    <lineage>
        <taxon>Bacteria</taxon>
        <taxon>Bacillati</taxon>
        <taxon>Actinomycetota</taxon>
        <taxon>Actinomycetes</taxon>
        <taxon>Mycobacteriales</taxon>
        <taxon>Dietziaceae</taxon>
        <taxon>Dietzia</taxon>
    </lineage>
</organism>
<accession>A0A2A2WR21</accession>
<dbReference type="NCBIfam" id="TIGR02947">
    <property type="entry name" value="SigH_actino"/>
    <property type="match status" value="1"/>
</dbReference>
<dbReference type="InterPro" id="IPR014284">
    <property type="entry name" value="RNA_pol_sigma-70_dom"/>
</dbReference>
<dbReference type="CDD" id="cd06171">
    <property type="entry name" value="Sigma70_r4"/>
    <property type="match status" value="1"/>
</dbReference>
<reference evidence="10" key="1">
    <citation type="submission" date="2017-09" db="EMBL/GenBank/DDBJ databases">
        <authorList>
            <person name="Zhang Y."/>
            <person name="Huang X."/>
            <person name="Liu J."/>
            <person name="Lu L."/>
            <person name="Peng K."/>
        </authorList>
    </citation>
    <scope>NUCLEOTIDE SEQUENCE [LARGE SCALE GENOMIC DNA]</scope>
    <source>
        <strain evidence="10">S-XJ-1</strain>
    </source>
</reference>
<dbReference type="InterPro" id="IPR007627">
    <property type="entry name" value="RNA_pol_sigma70_r2"/>
</dbReference>
<evidence type="ECO:0000259" key="7">
    <source>
        <dbReference type="Pfam" id="PF04542"/>
    </source>
</evidence>
<keyword evidence="4" id="KW-0238">DNA-binding</keyword>
<dbReference type="Gene3D" id="1.10.10.10">
    <property type="entry name" value="Winged helix-like DNA-binding domain superfamily/Winged helix DNA-binding domain"/>
    <property type="match status" value="1"/>
</dbReference>
<evidence type="ECO:0000256" key="1">
    <source>
        <dbReference type="ARBA" id="ARBA00010641"/>
    </source>
</evidence>
<dbReference type="AlphaFoldDB" id="A0A2A2WR21"/>
<proteinExistence type="inferred from homology"/>
<dbReference type="Pfam" id="PF04542">
    <property type="entry name" value="Sigma70_r2"/>
    <property type="match status" value="1"/>
</dbReference>
<protein>
    <submittedName>
        <fullName evidence="9">RNA polymerase</fullName>
    </submittedName>
</protein>
<dbReference type="InterPro" id="IPR013324">
    <property type="entry name" value="RNA_pol_sigma_r3/r4-like"/>
</dbReference>
<dbReference type="InterPro" id="IPR013249">
    <property type="entry name" value="RNA_pol_sigma70_r4_t2"/>
</dbReference>
<evidence type="ECO:0000256" key="5">
    <source>
        <dbReference type="ARBA" id="ARBA00023163"/>
    </source>
</evidence>
<dbReference type="InterPro" id="IPR036388">
    <property type="entry name" value="WH-like_DNA-bd_sf"/>
</dbReference>
<dbReference type="SUPFAM" id="SSF88946">
    <property type="entry name" value="Sigma2 domain of RNA polymerase sigma factors"/>
    <property type="match status" value="1"/>
</dbReference>
<dbReference type="GO" id="GO:0006352">
    <property type="term" value="P:DNA-templated transcription initiation"/>
    <property type="evidence" value="ECO:0007669"/>
    <property type="project" value="InterPro"/>
</dbReference>
<dbReference type="PANTHER" id="PTHR43133:SF59">
    <property type="entry name" value="ECF RNA POLYMERASE SIGMA FACTOR SIGR"/>
    <property type="match status" value="1"/>
</dbReference>
<dbReference type="Pfam" id="PF08281">
    <property type="entry name" value="Sigma70_r4_2"/>
    <property type="match status" value="1"/>
</dbReference>
<dbReference type="InterPro" id="IPR014293">
    <property type="entry name" value="RNA_pol_sigma70_actinobac"/>
</dbReference>
<dbReference type="InterPro" id="IPR013325">
    <property type="entry name" value="RNA_pol_sigma_r2"/>
</dbReference>
<evidence type="ECO:0000256" key="4">
    <source>
        <dbReference type="ARBA" id="ARBA00023125"/>
    </source>
</evidence>
<evidence type="ECO:0000256" key="6">
    <source>
        <dbReference type="SAM" id="MobiDB-lite"/>
    </source>
</evidence>
<dbReference type="OrthoDB" id="9803470at2"/>
<dbReference type="GO" id="GO:0003677">
    <property type="term" value="F:DNA binding"/>
    <property type="evidence" value="ECO:0007669"/>
    <property type="project" value="UniProtKB-KW"/>
</dbReference>
<dbReference type="Proteomes" id="UP000218810">
    <property type="component" value="Unassembled WGS sequence"/>
</dbReference>
<gene>
    <name evidence="9" type="ORF">CEY15_06775</name>
</gene>
<dbReference type="GO" id="GO:0009408">
    <property type="term" value="P:response to heat"/>
    <property type="evidence" value="ECO:0007669"/>
    <property type="project" value="UniProtKB-ARBA"/>
</dbReference>
<dbReference type="Gene3D" id="1.10.1740.10">
    <property type="match status" value="1"/>
</dbReference>
<dbReference type="PANTHER" id="PTHR43133">
    <property type="entry name" value="RNA POLYMERASE ECF-TYPE SIGMA FACTO"/>
    <property type="match status" value="1"/>
</dbReference>
<feature type="region of interest" description="Disordered" evidence="6">
    <location>
        <begin position="1"/>
        <end position="36"/>
    </location>
</feature>
<dbReference type="NCBIfam" id="TIGR02937">
    <property type="entry name" value="sigma70-ECF"/>
    <property type="match status" value="1"/>
</dbReference>
<dbReference type="FunFam" id="1.10.10.10:FF:000068">
    <property type="entry name" value="RNA polymerase sigma factor"/>
    <property type="match status" value="1"/>
</dbReference>
<evidence type="ECO:0000256" key="2">
    <source>
        <dbReference type="ARBA" id="ARBA00023015"/>
    </source>
</evidence>
<keyword evidence="5" id="KW-0804">Transcription</keyword>
<evidence type="ECO:0000259" key="8">
    <source>
        <dbReference type="Pfam" id="PF08281"/>
    </source>
</evidence>
<keyword evidence="10" id="KW-1185">Reference proteome</keyword>
<evidence type="ECO:0000256" key="3">
    <source>
        <dbReference type="ARBA" id="ARBA00023082"/>
    </source>
</evidence>
<feature type="domain" description="RNA polymerase sigma factor 70 region 4 type 2" evidence="8">
    <location>
        <begin position="151"/>
        <end position="203"/>
    </location>
</feature>
<dbReference type="RefSeq" id="WP_017836615.1">
    <property type="nucleotide sequence ID" value="NZ_NTGA01000013.1"/>
</dbReference>
<dbReference type="GO" id="GO:0016987">
    <property type="term" value="F:sigma factor activity"/>
    <property type="evidence" value="ECO:0007669"/>
    <property type="project" value="UniProtKB-KW"/>
</dbReference>
<dbReference type="InterPro" id="IPR039425">
    <property type="entry name" value="RNA_pol_sigma-70-like"/>
</dbReference>
<comment type="caution">
    <text evidence="9">The sequence shown here is derived from an EMBL/GenBank/DDBJ whole genome shotgun (WGS) entry which is preliminary data.</text>
</comment>
<sequence length="225" mass="25501">MRTAVLDAPGVRIDSGSPTGEEYRLPTELQPDESDQRAEQFEELAMPLLDQLYGAALRMTRNPADAEDLVQEAYAKAYAGFHSFKPGTNFRAWMHRILTNAYINHYRKRQRQPAQYPTEEITDWQLAAAAEHTSTGLRSAEVEAMELLPDDEIRAALAQLPEEFRMAVYYADVQDLPYKEIAEIMDTPLGTVMSRLHRGRKQLRELLRDVATERGFGRDRAGGAS</sequence>
<comment type="similarity">
    <text evidence="1">Belongs to the sigma-70 factor family. ECF subfamily.</text>
</comment>
<dbReference type="SUPFAM" id="SSF88659">
    <property type="entry name" value="Sigma3 and sigma4 domains of RNA polymerase sigma factors"/>
    <property type="match status" value="1"/>
</dbReference>
<keyword evidence="2" id="KW-0805">Transcription regulation</keyword>